<reference evidence="2" key="1">
    <citation type="submission" date="2013-10" db="EMBL/GenBank/DDBJ databases">
        <title>Genomic analysis of the causative agents of coccidiosis in chickens.</title>
        <authorList>
            <person name="Reid A.J."/>
            <person name="Blake D."/>
            <person name="Billington K."/>
            <person name="Browne H."/>
            <person name="Dunn M."/>
            <person name="Hung S."/>
            <person name="Kawahara F."/>
            <person name="Miranda-Saavedra D."/>
            <person name="Mourier T."/>
            <person name="Nagra H."/>
            <person name="Otto T.D."/>
            <person name="Rawlings N."/>
            <person name="Sanchez A."/>
            <person name="Sanders M."/>
            <person name="Subramaniam C."/>
            <person name="Tay Y."/>
            <person name="Dear P."/>
            <person name="Doerig C."/>
            <person name="Gruber A."/>
            <person name="Parkinson J."/>
            <person name="Shirley M."/>
            <person name="Wan K.L."/>
            <person name="Berriman M."/>
            <person name="Tomley F."/>
            <person name="Pain A."/>
        </authorList>
    </citation>
    <scope>NUCLEOTIDE SEQUENCE [LARGE SCALE GENOMIC DNA]</scope>
    <source>
        <strain evidence="2">Houghton</strain>
    </source>
</reference>
<feature type="region of interest" description="Disordered" evidence="1">
    <location>
        <begin position="1"/>
        <end position="145"/>
    </location>
</feature>
<dbReference type="VEuPathDB" id="ToxoDB:EPH_0000370"/>
<dbReference type="EMBL" id="HG688795">
    <property type="protein sequence ID" value="CDI73729.1"/>
    <property type="molecule type" value="Genomic_DNA"/>
</dbReference>
<organism evidence="2 3">
    <name type="scientific">Eimeria praecox</name>
    <dbReference type="NCBI Taxonomy" id="51316"/>
    <lineage>
        <taxon>Eukaryota</taxon>
        <taxon>Sar</taxon>
        <taxon>Alveolata</taxon>
        <taxon>Apicomplexa</taxon>
        <taxon>Conoidasida</taxon>
        <taxon>Coccidia</taxon>
        <taxon>Eucoccidiorida</taxon>
        <taxon>Eimeriorina</taxon>
        <taxon>Eimeriidae</taxon>
        <taxon>Eimeria</taxon>
    </lineage>
</organism>
<evidence type="ECO:0000313" key="2">
    <source>
        <dbReference type="EMBL" id="CDI73729.1"/>
    </source>
</evidence>
<feature type="compositionally biased region" description="Basic and acidic residues" evidence="1">
    <location>
        <begin position="95"/>
        <end position="112"/>
    </location>
</feature>
<sequence>MTSKQMGTPFLGIPSFPEPQQHKSRQQQQQPQQEQQQQQPQQPHQLQQQREEAAMAVPKTSSKDKQGPPSSFVEDSRNRLHNGVSAAGSFHRKASRQDPREDSPKCHIEAPRPRTLQTEDCGFPSLQPPPNPRSSSADEAAAQSLPVQNMESCFLPVQDERTLTLNKRCNSSSSSSSSRWVHDDCRTPYQQEIPLGSWPSPEKAPVPHLPINDNLFSQQRREAIQYTTNQASCGNTRTLESGFSLSHPHEREAVVMRTPIPAAAMPAYFPL</sequence>
<proteinExistence type="predicted"/>
<dbReference type="Proteomes" id="UP000018201">
    <property type="component" value="Unassembled WGS sequence"/>
</dbReference>
<dbReference type="AlphaFoldDB" id="U6G519"/>
<gene>
    <name evidence="2" type="ORF">EPH_0000370</name>
</gene>
<evidence type="ECO:0000313" key="3">
    <source>
        <dbReference type="Proteomes" id="UP000018201"/>
    </source>
</evidence>
<accession>U6G519</accession>
<name>U6G519_9EIME</name>
<reference evidence="2" key="2">
    <citation type="submission" date="2013-10" db="EMBL/GenBank/DDBJ databases">
        <authorList>
            <person name="Aslett M."/>
        </authorList>
    </citation>
    <scope>NUCLEOTIDE SEQUENCE [LARGE SCALE GENOMIC DNA]</scope>
    <source>
        <strain evidence="2">Houghton</strain>
    </source>
</reference>
<protein>
    <submittedName>
        <fullName evidence="2">Uncharacterized protein</fullName>
    </submittedName>
</protein>
<keyword evidence="3" id="KW-1185">Reference proteome</keyword>
<evidence type="ECO:0000256" key="1">
    <source>
        <dbReference type="SAM" id="MobiDB-lite"/>
    </source>
</evidence>
<dbReference type="OrthoDB" id="29853at2759"/>
<feature type="compositionally biased region" description="Low complexity" evidence="1">
    <location>
        <begin position="26"/>
        <end position="48"/>
    </location>
</feature>